<keyword evidence="5" id="KW-0697">Rotamase</keyword>
<keyword evidence="8" id="KW-1185">Reference proteome</keyword>
<proteinExistence type="predicted"/>
<sequence>MQHNLSSRTCFSRPRRAGRTLRRSALVLGLALAALPVSLLPTANGLQVMAQGLFSPAISVDDDVITRYELEQRARFLEVTGSSSDPLNEAREELILDALRRKALRDVGLVANEEDVTQGMRDLAQRANLSLEQFVAGLKQSGVDVQTLRDYTATSLAWRDYVAGRFLGQARPTEDEIDRAMGQSQVGSVQVLLAEVILPITPETALETEDLALQIAEIRSPATFAATAGQFSAADSRTNGGRLPWMPISRLPRPLQSLVLEMKVNEVTDPVPLQGALALFQFHGLREVAGREPNYAAIEYMRYLIPGGRSPEALAEAQSVLARVDTCDDFYGIAKDQDPARLERITLPPSELPRDVALELAKLDSNETSTALTRDGGQNLMVLMLCGRTAELASDEDDIRTTVANALTQKRLSELADSFLEQQKANARIDFK</sequence>
<dbReference type="Gene3D" id="1.10.4030.10">
    <property type="entry name" value="Porin chaperone SurA, peptide-binding domain"/>
    <property type="match status" value="1"/>
</dbReference>
<evidence type="ECO:0000256" key="2">
    <source>
        <dbReference type="ARBA" id="ARBA00022729"/>
    </source>
</evidence>
<dbReference type="InterPro" id="IPR027304">
    <property type="entry name" value="Trigger_fact/SurA_dom_sf"/>
</dbReference>
<dbReference type="Proteomes" id="UP000052022">
    <property type="component" value="Unassembled WGS sequence"/>
</dbReference>
<accession>A0A0P1GGD8</accession>
<dbReference type="OrthoDB" id="9791746at2"/>
<evidence type="ECO:0000313" key="8">
    <source>
        <dbReference type="Proteomes" id="UP000052022"/>
    </source>
</evidence>
<dbReference type="SUPFAM" id="SSF109998">
    <property type="entry name" value="Triger factor/SurA peptide-binding domain-like"/>
    <property type="match status" value="1"/>
</dbReference>
<dbReference type="AlphaFoldDB" id="A0A0P1GGD8"/>
<name>A0A0P1GGD8_9RHOB</name>
<evidence type="ECO:0000256" key="5">
    <source>
        <dbReference type="PROSITE-ProRule" id="PRU00278"/>
    </source>
</evidence>
<keyword evidence="2" id="KW-0732">Signal</keyword>
<evidence type="ECO:0000256" key="3">
    <source>
        <dbReference type="ARBA" id="ARBA00030642"/>
    </source>
</evidence>
<dbReference type="InterPro" id="IPR046357">
    <property type="entry name" value="PPIase_dom_sf"/>
</dbReference>
<dbReference type="InterPro" id="IPR000297">
    <property type="entry name" value="PPIase_PpiC"/>
</dbReference>
<dbReference type="PANTHER" id="PTHR47637">
    <property type="entry name" value="CHAPERONE SURA"/>
    <property type="match status" value="1"/>
</dbReference>
<reference evidence="7 8" key="1">
    <citation type="submission" date="2015-09" db="EMBL/GenBank/DDBJ databases">
        <authorList>
            <consortium name="Swine Surveillance"/>
        </authorList>
    </citation>
    <scope>NUCLEOTIDE SEQUENCE [LARGE SCALE GENOMIC DNA]</scope>
    <source>
        <strain evidence="7 8">CECT 7557</strain>
    </source>
</reference>
<evidence type="ECO:0000313" key="7">
    <source>
        <dbReference type="EMBL" id="CUH80934.1"/>
    </source>
</evidence>
<gene>
    <name evidence="7" type="primary">surA</name>
    <name evidence="7" type="ORF">TRM7557_03142</name>
</gene>
<feature type="domain" description="PpiC" evidence="6">
    <location>
        <begin position="183"/>
        <end position="284"/>
    </location>
</feature>
<protein>
    <recommendedName>
        <fullName evidence="1">Parvulin-like PPIase</fullName>
    </recommendedName>
    <alternativeName>
        <fullName evidence="3">Peptidyl-prolyl cis-trans isomerase plp</fullName>
    </alternativeName>
    <alternativeName>
        <fullName evidence="4">Rotamase plp</fullName>
    </alternativeName>
</protein>
<dbReference type="Gene3D" id="3.10.50.40">
    <property type="match status" value="1"/>
</dbReference>
<dbReference type="Pfam" id="PF00639">
    <property type="entry name" value="Rotamase"/>
    <property type="match status" value="1"/>
</dbReference>
<evidence type="ECO:0000256" key="4">
    <source>
        <dbReference type="ARBA" id="ARBA00031484"/>
    </source>
</evidence>
<dbReference type="GO" id="GO:0003755">
    <property type="term" value="F:peptidyl-prolyl cis-trans isomerase activity"/>
    <property type="evidence" value="ECO:0007669"/>
    <property type="project" value="UniProtKB-KW"/>
</dbReference>
<dbReference type="SUPFAM" id="SSF54534">
    <property type="entry name" value="FKBP-like"/>
    <property type="match status" value="1"/>
</dbReference>
<dbReference type="EMBL" id="CYSD01000041">
    <property type="protein sequence ID" value="CUH80934.1"/>
    <property type="molecule type" value="Genomic_DNA"/>
</dbReference>
<dbReference type="STRING" id="928856.SAMN04488049_104365"/>
<evidence type="ECO:0000259" key="6">
    <source>
        <dbReference type="PROSITE" id="PS50198"/>
    </source>
</evidence>
<keyword evidence="5 7" id="KW-0413">Isomerase</keyword>
<evidence type="ECO:0000256" key="1">
    <source>
        <dbReference type="ARBA" id="ARBA00018370"/>
    </source>
</evidence>
<dbReference type="InterPro" id="IPR050280">
    <property type="entry name" value="OMP_Chaperone_SurA"/>
</dbReference>
<dbReference type="PANTHER" id="PTHR47637:SF1">
    <property type="entry name" value="CHAPERONE SURA"/>
    <property type="match status" value="1"/>
</dbReference>
<organism evidence="7 8">
    <name type="scientific">Tritonibacter multivorans</name>
    <dbReference type="NCBI Taxonomy" id="928856"/>
    <lineage>
        <taxon>Bacteria</taxon>
        <taxon>Pseudomonadati</taxon>
        <taxon>Pseudomonadota</taxon>
        <taxon>Alphaproteobacteria</taxon>
        <taxon>Rhodobacterales</taxon>
        <taxon>Paracoccaceae</taxon>
        <taxon>Tritonibacter</taxon>
    </lineage>
</organism>
<dbReference type="PROSITE" id="PS50198">
    <property type="entry name" value="PPIC_PPIASE_2"/>
    <property type="match status" value="1"/>
</dbReference>